<gene>
    <name evidence="2" type="ORF">ES724_05295</name>
</gene>
<sequence>MGTERFEDKIKRQLRDREIAPSAGSWDKLSAKLDETQQKKKPFVLWMGIAASIIGGILILSLVFNNTSPSDSPEMVDVHKEAVKLEENPVETSEEIFTQTQDEVEQVATSEVKKEQITPRSNPTVTPVNQLHQNNREAIAVIDNKSLLNQNSLGISIETTTDKILDLKLNDALTNVIANVENRATVTDAEVNKLLAEAAAKISRERYKTDFAVGKVNPQELLQDVEFEMDNSFRDKIFEILKEGYSKARTAVANRNY</sequence>
<dbReference type="AlphaFoldDB" id="A0A5C6ZX36"/>
<protein>
    <submittedName>
        <fullName evidence="2">Uncharacterized protein</fullName>
    </submittedName>
</protein>
<evidence type="ECO:0000313" key="2">
    <source>
        <dbReference type="EMBL" id="TXD94885.1"/>
    </source>
</evidence>
<keyword evidence="1" id="KW-0812">Transmembrane</keyword>
<dbReference type="RefSeq" id="WP_146930534.1">
    <property type="nucleotide sequence ID" value="NZ_CBCSHZ010000003.1"/>
</dbReference>
<dbReference type="EMBL" id="VORY01000003">
    <property type="protein sequence ID" value="TXD94885.1"/>
    <property type="molecule type" value="Genomic_DNA"/>
</dbReference>
<feature type="transmembrane region" description="Helical" evidence="1">
    <location>
        <begin position="43"/>
        <end position="64"/>
    </location>
</feature>
<keyword evidence="1" id="KW-1133">Transmembrane helix</keyword>
<dbReference type="Proteomes" id="UP000321367">
    <property type="component" value="Unassembled WGS sequence"/>
</dbReference>
<keyword evidence="1" id="KW-0472">Membrane</keyword>
<proteinExistence type="predicted"/>
<accession>A0A5C6ZX36</accession>
<keyword evidence="3" id="KW-1185">Reference proteome</keyword>
<evidence type="ECO:0000313" key="3">
    <source>
        <dbReference type="Proteomes" id="UP000321367"/>
    </source>
</evidence>
<dbReference type="OrthoDB" id="1247025at2"/>
<comment type="caution">
    <text evidence="2">The sequence shown here is derived from an EMBL/GenBank/DDBJ whole genome shotgun (WGS) entry which is preliminary data.</text>
</comment>
<name>A0A5C6ZX36_9FLAO</name>
<evidence type="ECO:0000256" key="1">
    <source>
        <dbReference type="SAM" id="Phobius"/>
    </source>
</evidence>
<organism evidence="2 3">
    <name type="scientific">Gillisia hiemivivida</name>
    <dbReference type="NCBI Taxonomy" id="291190"/>
    <lineage>
        <taxon>Bacteria</taxon>
        <taxon>Pseudomonadati</taxon>
        <taxon>Bacteroidota</taxon>
        <taxon>Flavobacteriia</taxon>
        <taxon>Flavobacteriales</taxon>
        <taxon>Flavobacteriaceae</taxon>
        <taxon>Gillisia</taxon>
    </lineage>
</organism>
<reference evidence="2 3" key="1">
    <citation type="submission" date="2019-08" db="EMBL/GenBank/DDBJ databases">
        <title>Genome sequence of Gillisia hiemivivida IC154 (type strain).</title>
        <authorList>
            <person name="Bowman J.P."/>
        </authorList>
    </citation>
    <scope>NUCLEOTIDE SEQUENCE [LARGE SCALE GENOMIC DNA]</scope>
    <source>
        <strain evidence="2 3">IC154</strain>
    </source>
</reference>